<feature type="compositionally biased region" description="Polar residues" evidence="1">
    <location>
        <begin position="356"/>
        <end position="365"/>
    </location>
</feature>
<feature type="domain" description="YagK/YfjJ C-terminal" evidence="2">
    <location>
        <begin position="184"/>
        <end position="340"/>
    </location>
</feature>
<organism evidence="3 4">
    <name type="scientific">Serratia fonticola</name>
    <dbReference type="NCBI Taxonomy" id="47917"/>
    <lineage>
        <taxon>Bacteria</taxon>
        <taxon>Pseudomonadati</taxon>
        <taxon>Pseudomonadota</taxon>
        <taxon>Gammaproteobacteria</taxon>
        <taxon>Enterobacterales</taxon>
        <taxon>Yersiniaceae</taxon>
        <taxon>Serratia</taxon>
    </lineage>
</organism>
<reference evidence="3 4" key="1">
    <citation type="submission" date="2018-12" db="EMBL/GenBank/DDBJ databases">
        <authorList>
            <consortium name="Pathogen Informatics"/>
        </authorList>
    </citation>
    <scope>NUCLEOTIDE SEQUENCE [LARGE SCALE GENOMIC DNA]</scope>
    <source>
        <strain evidence="3 4">NCTC13193</strain>
    </source>
</reference>
<accession>A0A3S4X8V1</accession>
<dbReference type="RefSeq" id="WP_141131862.1">
    <property type="nucleotide sequence ID" value="NZ_CAMISM010000001.1"/>
</dbReference>
<evidence type="ECO:0000259" key="2">
    <source>
        <dbReference type="Pfam" id="PF11726"/>
    </source>
</evidence>
<dbReference type="EMBL" id="LR134492">
    <property type="protein sequence ID" value="VEI68116.1"/>
    <property type="molecule type" value="Genomic_DNA"/>
</dbReference>
<name>A0A3S4X8V1_SERFO</name>
<evidence type="ECO:0000256" key="1">
    <source>
        <dbReference type="SAM" id="MobiDB-lite"/>
    </source>
</evidence>
<dbReference type="InterPro" id="IPR057271">
    <property type="entry name" value="YagK_YfjJ_C"/>
</dbReference>
<feature type="region of interest" description="Disordered" evidence="1">
    <location>
        <begin position="340"/>
        <end position="365"/>
    </location>
</feature>
<protein>
    <submittedName>
        <fullName evidence="3">Protein of uncharacterized function (DUF3296)</fullName>
    </submittedName>
</protein>
<proteinExistence type="predicted"/>
<evidence type="ECO:0000313" key="4">
    <source>
        <dbReference type="Proteomes" id="UP000270487"/>
    </source>
</evidence>
<gene>
    <name evidence="3" type="ORF">NCTC13193_02198</name>
</gene>
<evidence type="ECO:0000313" key="3">
    <source>
        <dbReference type="EMBL" id="VEI68116.1"/>
    </source>
</evidence>
<dbReference type="AlphaFoldDB" id="A0A3S4X8V1"/>
<dbReference type="Pfam" id="PF11726">
    <property type="entry name" value="YagK_YfjJ_C"/>
    <property type="match status" value="1"/>
</dbReference>
<sequence>MTEFLNGKSSIPDMSPTSLVNKSDLLFHDETLGACDYNTLSALRDNDELDALIQQVKRVEKLAESKAYIPATRNSFPRMAGVAKVLLETLEFHQWQSSTYINRTLHQRVLVFIQLANCLLADESFHSSSILAGTQPLSVEILNLFLADFRAAVRTPQHRKALAKFERASVKNTRSAQRYVVRLFERYSRLLVVRVDLSYGEYAKRSVTVQQACDDRERLFRNAKANRLFQHRVGHIWRLEFGNEKRYHYHMFFFFDGSQVRQDVTLAGLIGEYWKHQITEGRGCYFNCNAYKERYTELGIGMVSWNDSRMQQGLLRGVRYLTKVDEWIRLALPEHGRSFGKGELPSLPETPRGRPRQSSNSHLPF</sequence>
<dbReference type="Proteomes" id="UP000270487">
    <property type="component" value="Chromosome"/>
</dbReference>